<dbReference type="GO" id="GO:0000027">
    <property type="term" value="P:ribosomal large subunit assembly"/>
    <property type="evidence" value="ECO:0007669"/>
    <property type="project" value="TreeGrafter"/>
</dbReference>
<dbReference type="GO" id="GO:0004527">
    <property type="term" value="F:exonuclease activity"/>
    <property type="evidence" value="ECO:0007669"/>
    <property type="project" value="UniProtKB-KW"/>
</dbReference>
<comment type="caution">
    <text evidence="8">The sequence shown here is derived from an EMBL/GenBank/DDBJ whole genome shotgun (WGS) entry which is preliminary data.</text>
</comment>
<sequence length="359" mass="39802">MAIITQSEAYLVELRNLIEPEDVLRSHGYIIRPLTDEQLLSKRRCLGCNKTISQLTPSNTNLSDQIHPTDVADKTVQVPAFRCKYHPGQVVRKHWSCCSQHVTANPCGGSDVHIPRSYGPGELAEQHQFHPTPDALLKGNDIRAAVALDCEMGTAVSGDRELIRVTLIDYFSGAVLVDNIVQPDVPMQHLNTRFSGVSWADVRKAKREGSCLNGKAGARRALWTFVGPETVVVGHGASGDLRALRWIHGRIVDSFVTESNTKKRREAANGDKKQVEAEIVRTSVVRMSERVPDKNGNENVGKKQKNRKKGAGSLSLKTLVKTRLDRDIQTRGREGHDSLEDAIAARDLIHWIISNPVHE</sequence>
<evidence type="ECO:0000259" key="7">
    <source>
        <dbReference type="SMART" id="SM00479"/>
    </source>
</evidence>
<dbReference type="InterPro" id="IPR012337">
    <property type="entry name" value="RNaseH-like_sf"/>
</dbReference>
<evidence type="ECO:0000256" key="5">
    <source>
        <dbReference type="ARBA" id="ARBA00025599"/>
    </source>
</evidence>
<feature type="domain" description="Exonuclease" evidence="7">
    <location>
        <begin position="144"/>
        <end position="358"/>
    </location>
</feature>
<evidence type="ECO:0000313" key="8">
    <source>
        <dbReference type="EMBL" id="KAF2843693.1"/>
    </source>
</evidence>
<dbReference type="SMART" id="SM00479">
    <property type="entry name" value="EXOIII"/>
    <property type="match status" value="1"/>
</dbReference>
<dbReference type="GO" id="GO:0005634">
    <property type="term" value="C:nucleus"/>
    <property type="evidence" value="ECO:0007669"/>
    <property type="project" value="TreeGrafter"/>
</dbReference>
<dbReference type="OrthoDB" id="16516at2759"/>
<evidence type="ECO:0000313" key="9">
    <source>
        <dbReference type="Proteomes" id="UP000799429"/>
    </source>
</evidence>
<evidence type="ECO:0000256" key="1">
    <source>
        <dbReference type="ARBA" id="ARBA00022552"/>
    </source>
</evidence>
<keyword evidence="4" id="KW-0269">Exonuclease</keyword>
<dbReference type="Proteomes" id="UP000799429">
    <property type="component" value="Unassembled WGS sequence"/>
</dbReference>
<dbReference type="CDD" id="cd06137">
    <property type="entry name" value="DEDDh_RNase"/>
    <property type="match status" value="1"/>
</dbReference>
<evidence type="ECO:0000256" key="6">
    <source>
        <dbReference type="SAM" id="MobiDB-lite"/>
    </source>
</evidence>
<dbReference type="AlphaFoldDB" id="A0A9P4SLA1"/>
<dbReference type="InterPro" id="IPR013520">
    <property type="entry name" value="Ribonucl_H"/>
</dbReference>
<evidence type="ECO:0000256" key="4">
    <source>
        <dbReference type="ARBA" id="ARBA00022839"/>
    </source>
</evidence>
<dbReference type="InterPro" id="IPR036397">
    <property type="entry name" value="RNaseH_sf"/>
</dbReference>
<gene>
    <name evidence="8" type="ORF">M501DRAFT_925592</name>
</gene>
<dbReference type="SUPFAM" id="SSF53098">
    <property type="entry name" value="Ribonuclease H-like"/>
    <property type="match status" value="1"/>
</dbReference>
<keyword evidence="9" id="KW-1185">Reference proteome</keyword>
<keyword evidence="1" id="KW-0698">rRNA processing</keyword>
<dbReference type="EMBL" id="MU006089">
    <property type="protein sequence ID" value="KAF2843693.1"/>
    <property type="molecule type" value="Genomic_DNA"/>
</dbReference>
<keyword evidence="2" id="KW-0540">Nuclease</keyword>
<feature type="region of interest" description="Disordered" evidence="6">
    <location>
        <begin position="291"/>
        <end position="314"/>
    </location>
</feature>
<organism evidence="8 9">
    <name type="scientific">Patellaria atrata CBS 101060</name>
    <dbReference type="NCBI Taxonomy" id="1346257"/>
    <lineage>
        <taxon>Eukaryota</taxon>
        <taxon>Fungi</taxon>
        <taxon>Dikarya</taxon>
        <taxon>Ascomycota</taxon>
        <taxon>Pezizomycotina</taxon>
        <taxon>Dothideomycetes</taxon>
        <taxon>Dothideomycetes incertae sedis</taxon>
        <taxon>Patellariales</taxon>
        <taxon>Patellariaceae</taxon>
        <taxon>Patellaria</taxon>
    </lineage>
</organism>
<keyword evidence="3" id="KW-0378">Hydrolase</keyword>
<evidence type="ECO:0000256" key="2">
    <source>
        <dbReference type="ARBA" id="ARBA00022722"/>
    </source>
</evidence>
<reference evidence="8" key="1">
    <citation type="journal article" date="2020" name="Stud. Mycol.">
        <title>101 Dothideomycetes genomes: a test case for predicting lifestyles and emergence of pathogens.</title>
        <authorList>
            <person name="Haridas S."/>
            <person name="Albert R."/>
            <person name="Binder M."/>
            <person name="Bloem J."/>
            <person name="Labutti K."/>
            <person name="Salamov A."/>
            <person name="Andreopoulos B."/>
            <person name="Baker S."/>
            <person name="Barry K."/>
            <person name="Bills G."/>
            <person name="Bluhm B."/>
            <person name="Cannon C."/>
            <person name="Castanera R."/>
            <person name="Culley D."/>
            <person name="Daum C."/>
            <person name="Ezra D."/>
            <person name="Gonzalez J."/>
            <person name="Henrissat B."/>
            <person name="Kuo A."/>
            <person name="Liang C."/>
            <person name="Lipzen A."/>
            <person name="Lutzoni F."/>
            <person name="Magnuson J."/>
            <person name="Mondo S."/>
            <person name="Nolan M."/>
            <person name="Ohm R."/>
            <person name="Pangilinan J."/>
            <person name="Park H.-J."/>
            <person name="Ramirez L."/>
            <person name="Alfaro M."/>
            <person name="Sun H."/>
            <person name="Tritt A."/>
            <person name="Yoshinaga Y."/>
            <person name="Zwiers L.-H."/>
            <person name="Turgeon B."/>
            <person name="Goodwin S."/>
            <person name="Spatafora J."/>
            <person name="Crous P."/>
            <person name="Grigoriev I."/>
        </authorList>
    </citation>
    <scope>NUCLEOTIDE SEQUENCE</scope>
    <source>
        <strain evidence="8">CBS 101060</strain>
    </source>
</reference>
<dbReference type="InterPro" id="IPR047021">
    <property type="entry name" value="REXO1/3/4-like"/>
</dbReference>
<dbReference type="GO" id="GO:0003676">
    <property type="term" value="F:nucleic acid binding"/>
    <property type="evidence" value="ECO:0007669"/>
    <property type="project" value="InterPro"/>
</dbReference>
<accession>A0A9P4SLA1</accession>
<protein>
    <recommendedName>
        <fullName evidence="7">Exonuclease domain-containing protein</fullName>
    </recommendedName>
</protein>
<dbReference type="PANTHER" id="PTHR12801:SF45">
    <property type="entry name" value="RNA EXONUCLEASE 4"/>
    <property type="match status" value="1"/>
</dbReference>
<evidence type="ECO:0000256" key="3">
    <source>
        <dbReference type="ARBA" id="ARBA00022801"/>
    </source>
</evidence>
<dbReference type="GO" id="GO:0006364">
    <property type="term" value="P:rRNA processing"/>
    <property type="evidence" value="ECO:0007669"/>
    <property type="project" value="UniProtKB-KW"/>
</dbReference>
<proteinExistence type="predicted"/>
<comment type="function">
    <text evidence="5">Exoribonuclease involved in ribosome biosynthesis. Involved in the processing of ITS1, the internal transcribed spacer localized between the 18S and 5.8S rRNAs.</text>
</comment>
<dbReference type="Gene3D" id="3.30.420.10">
    <property type="entry name" value="Ribonuclease H-like superfamily/Ribonuclease H"/>
    <property type="match status" value="1"/>
</dbReference>
<name>A0A9P4SLA1_9PEZI</name>
<dbReference type="PANTHER" id="PTHR12801">
    <property type="entry name" value="RNA EXONUCLEASE REXO1 / RECO3 FAMILY MEMBER-RELATED"/>
    <property type="match status" value="1"/>
</dbReference>